<feature type="compositionally biased region" description="Polar residues" evidence="1">
    <location>
        <begin position="198"/>
        <end position="217"/>
    </location>
</feature>
<feature type="region of interest" description="Disordered" evidence="1">
    <location>
        <begin position="164"/>
        <end position="229"/>
    </location>
</feature>
<evidence type="ECO:0000313" key="2">
    <source>
        <dbReference type="EMBL" id="TCD66401.1"/>
    </source>
</evidence>
<protein>
    <submittedName>
        <fullName evidence="2">Uncharacterized protein</fullName>
    </submittedName>
</protein>
<keyword evidence="3" id="KW-1185">Reference proteome</keyword>
<reference evidence="2 3" key="1">
    <citation type="submission" date="2018-11" db="EMBL/GenBank/DDBJ databases">
        <title>Genome assembly of Steccherinum ochraceum LE-BIN_3174, the white-rot fungus of the Steccherinaceae family (The Residual Polyporoid clade, Polyporales, Basidiomycota).</title>
        <authorList>
            <person name="Fedorova T.V."/>
            <person name="Glazunova O.A."/>
            <person name="Landesman E.O."/>
            <person name="Moiseenko K.V."/>
            <person name="Psurtseva N.V."/>
            <person name="Savinova O.S."/>
            <person name="Shakhova N.V."/>
            <person name="Tyazhelova T.V."/>
            <person name="Vasina D.V."/>
        </authorList>
    </citation>
    <scope>NUCLEOTIDE SEQUENCE [LARGE SCALE GENOMIC DNA]</scope>
    <source>
        <strain evidence="2 3">LE-BIN_3174</strain>
    </source>
</reference>
<sequence length="251" mass="26278">MQASYSYGANEYNCDSPIDTPLKTPADIPLPLHAGKDGAVTDVASLYTGFGYSPTDYDSSLYSASSMYHSLPQDWFLGTPSAMFDASPAQPNSNELLVPELPRSTPRLEIPPFMSSSPFTPVSASSSSGHLSEASLISPEAFSVTPLPTFPSALSSLAELPSFPSSTTFSPENGNHLGLSLGEPAFSAPPDYGPHFGQASNSQTISTSSTLPSETSQPLPPHSTGAIATVTPTTTLPCCKRRALNMSTSHA</sequence>
<comment type="caution">
    <text evidence="2">The sequence shown here is derived from an EMBL/GenBank/DDBJ whole genome shotgun (WGS) entry which is preliminary data.</text>
</comment>
<name>A0A4R0RE55_9APHY</name>
<organism evidence="2 3">
    <name type="scientific">Steccherinum ochraceum</name>
    <dbReference type="NCBI Taxonomy" id="92696"/>
    <lineage>
        <taxon>Eukaryota</taxon>
        <taxon>Fungi</taxon>
        <taxon>Dikarya</taxon>
        <taxon>Basidiomycota</taxon>
        <taxon>Agaricomycotina</taxon>
        <taxon>Agaricomycetes</taxon>
        <taxon>Polyporales</taxon>
        <taxon>Steccherinaceae</taxon>
        <taxon>Steccherinum</taxon>
    </lineage>
</organism>
<dbReference type="Proteomes" id="UP000292702">
    <property type="component" value="Unassembled WGS sequence"/>
</dbReference>
<dbReference type="AlphaFoldDB" id="A0A4R0RE55"/>
<evidence type="ECO:0000313" key="3">
    <source>
        <dbReference type="Proteomes" id="UP000292702"/>
    </source>
</evidence>
<evidence type="ECO:0000256" key="1">
    <source>
        <dbReference type="SAM" id="MobiDB-lite"/>
    </source>
</evidence>
<gene>
    <name evidence="2" type="ORF">EIP91_001392</name>
</gene>
<accession>A0A4R0RE55</accession>
<proteinExistence type="predicted"/>
<dbReference type="EMBL" id="RWJN01000136">
    <property type="protein sequence ID" value="TCD66401.1"/>
    <property type="molecule type" value="Genomic_DNA"/>
</dbReference>